<dbReference type="InterPro" id="IPR050189">
    <property type="entry name" value="MFS_Efflux_Transporters"/>
</dbReference>
<feature type="transmembrane region" description="Helical" evidence="6">
    <location>
        <begin position="52"/>
        <end position="72"/>
    </location>
</feature>
<dbReference type="EMBL" id="JBHTAR010000001">
    <property type="protein sequence ID" value="MFC7197926.1"/>
    <property type="molecule type" value="Genomic_DNA"/>
</dbReference>
<feature type="domain" description="Major facilitator superfamily (MFS) profile" evidence="7">
    <location>
        <begin position="14"/>
        <end position="391"/>
    </location>
</feature>
<keyword evidence="2" id="KW-1003">Cell membrane</keyword>
<dbReference type="InterPro" id="IPR011701">
    <property type="entry name" value="MFS"/>
</dbReference>
<dbReference type="SUPFAM" id="SSF103473">
    <property type="entry name" value="MFS general substrate transporter"/>
    <property type="match status" value="1"/>
</dbReference>
<evidence type="ECO:0000313" key="10">
    <source>
        <dbReference type="Proteomes" id="UP001596447"/>
    </source>
</evidence>
<dbReference type="PROSITE" id="PS50850">
    <property type="entry name" value="MFS"/>
    <property type="match status" value="1"/>
</dbReference>
<feature type="transmembrane region" description="Helical" evidence="6">
    <location>
        <begin position="369"/>
        <end position="388"/>
    </location>
</feature>
<dbReference type="RefSeq" id="WP_279528571.1">
    <property type="nucleotide sequence ID" value="NZ_CP122312.1"/>
</dbReference>
<dbReference type="PANTHER" id="PTHR43124">
    <property type="entry name" value="PURINE EFFLUX PUMP PBUE"/>
    <property type="match status" value="1"/>
</dbReference>
<keyword evidence="10" id="KW-1185">Reference proteome</keyword>
<dbReference type="PANTHER" id="PTHR43124:SF3">
    <property type="entry name" value="CHLORAMPHENICOL EFFLUX PUMP RV0191"/>
    <property type="match status" value="1"/>
</dbReference>
<comment type="subcellular location">
    <subcellularLocation>
        <location evidence="1">Cell membrane</location>
        <topology evidence="1">Multi-pass membrane protein</topology>
    </subcellularLocation>
</comment>
<sequence length="391" mass="40265">MSDDATSVPWRSPFLHVALASSLMGVMGVSLISPALPAVKQALALTDAQASLLLTAYALPGIFLAPVMGILADRYGRRAALVPSLVVYGISGGAIVFVHDFTSILVLRGIQGATGSTLVSLAVTLLGDRYTGQRRNQLIGLNGTVLSVGTAAYPLLGGALATVHWAAPFALYWVGVPVGLLALYVLEESGTGGESSSLDYFRDVVEAVPTREAALLYGAYVGMFIVLYGALLTALPFLLGETYGLSSFSVGLVLTTSSVMTAVTSSQNGRLAQLFTNWQLTGLGFVAYGVGLTGIWLAASPVQIAGAILFFGGGQGLLLPSLDSETSGLTGERFRGGVMSLRTVAIRIGQTIGPPLFTAAAAFVGYHPLLLVTGVVSVAAGGAAYVSASRE</sequence>
<feature type="transmembrane region" description="Helical" evidence="6">
    <location>
        <begin position="12"/>
        <end position="32"/>
    </location>
</feature>
<reference evidence="9" key="1">
    <citation type="journal article" date="2014" name="Int. J. Syst. Evol. Microbiol.">
        <title>Complete genome sequence of Corynebacterium casei LMG S-19264T (=DSM 44701T), isolated from a smear-ripened cheese.</title>
        <authorList>
            <consortium name="US DOE Joint Genome Institute (JGI-PGF)"/>
            <person name="Walter F."/>
            <person name="Albersmeier A."/>
            <person name="Kalinowski J."/>
            <person name="Ruckert C."/>
        </authorList>
    </citation>
    <scope>NUCLEOTIDE SEQUENCE [LARGE SCALE GENOMIC DNA]</scope>
    <source>
        <strain evidence="9">NBRC 114356</strain>
    </source>
</reference>
<dbReference type="Gene3D" id="1.20.1250.20">
    <property type="entry name" value="MFS general substrate transporter like domains"/>
    <property type="match status" value="1"/>
</dbReference>
<accession>A0ABD5Z0C9</accession>
<dbReference type="InterPro" id="IPR036259">
    <property type="entry name" value="MFS_trans_sf"/>
</dbReference>
<dbReference type="PROSITE" id="PS00216">
    <property type="entry name" value="SUGAR_TRANSPORT_1"/>
    <property type="match status" value="1"/>
</dbReference>
<feature type="transmembrane region" description="Helical" evidence="6">
    <location>
        <begin position="79"/>
        <end position="99"/>
    </location>
</feature>
<evidence type="ECO:0000313" key="9">
    <source>
        <dbReference type="EMBL" id="MFC7198610.1"/>
    </source>
</evidence>
<comment type="caution">
    <text evidence="9">The sequence shown here is derived from an EMBL/GenBank/DDBJ whole genome shotgun (WGS) entry which is preliminary data.</text>
</comment>
<evidence type="ECO:0000256" key="1">
    <source>
        <dbReference type="ARBA" id="ARBA00004651"/>
    </source>
</evidence>
<dbReference type="InterPro" id="IPR020846">
    <property type="entry name" value="MFS_dom"/>
</dbReference>
<evidence type="ECO:0000256" key="5">
    <source>
        <dbReference type="ARBA" id="ARBA00023136"/>
    </source>
</evidence>
<organism evidence="9 10">
    <name type="scientific">Halospeciosus flavus</name>
    <dbReference type="NCBI Taxonomy" id="3032283"/>
    <lineage>
        <taxon>Archaea</taxon>
        <taxon>Methanobacteriati</taxon>
        <taxon>Methanobacteriota</taxon>
        <taxon>Stenosarchaea group</taxon>
        <taxon>Halobacteria</taxon>
        <taxon>Halobacteriales</taxon>
        <taxon>Halobacteriaceae</taxon>
        <taxon>Halospeciosus</taxon>
    </lineage>
</organism>
<reference evidence="10" key="2">
    <citation type="journal article" date="2019" name="Int. J. Syst. Evol. Microbiol.">
        <title>The Global Catalogue of Microorganisms (GCM) 10K type strain sequencing project: providing services to taxonomists for standard genome sequencing and annotation.</title>
        <authorList>
            <consortium name="The Broad Institute Genomics Platform"/>
            <consortium name="The Broad Institute Genome Sequencing Center for Infectious Disease"/>
            <person name="Wu L."/>
            <person name="Ma J."/>
        </authorList>
    </citation>
    <scope>NUCLEOTIDE SEQUENCE [LARGE SCALE GENOMIC DNA]</scope>
    <source>
        <strain evidence="10">XZGYJ-43</strain>
    </source>
</reference>
<dbReference type="GO" id="GO:0005886">
    <property type="term" value="C:plasma membrane"/>
    <property type="evidence" value="ECO:0007669"/>
    <property type="project" value="UniProtKB-SubCell"/>
</dbReference>
<keyword evidence="5 6" id="KW-0472">Membrane</keyword>
<dbReference type="CDD" id="cd17474">
    <property type="entry name" value="MFS_YfmO_like"/>
    <property type="match status" value="1"/>
</dbReference>
<protein>
    <submittedName>
        <fullName evidence="9">MFS transporter</fullName>
    </submittedName>
</protein>
<keyword evidence="3 6" id="KW-0812">Transmembrane</keyword>
<evidence type="ECO:0000313" key="8">
    <source>
        <dbReference type="EMBL" id="MFC7197926.1"/>
    </source>
</evidence>
<dbReference type="InterPro" id="IPR005829">
    <property type="entry name" value="Sugar_transporter_CS"/>
</dbReference>
<reference evidence="9" key="3">
    <citation type="submission" date="2024-09" db="EMBL/GenBank/DDBJ databases">
        <authorList>
            <person name="Sun Q."/>
        </authorList>
    </citation>
    <scope>NUCLEOTIDE SEQUENCE</scope>
    <source>
        <strain evidence="9">NBRC 114356</strain>
    </source>
</reference>
<dbReference type="EMBL" id="JBHTAR010000011">
    <property type="protein sequence ID" value="MFC7198610.1"/>
    <property type="molecule type" value="Genomic_DNA"/>
</dbReference>
<feature type="transmembrane region" description="Helical" evidence="6">
    <location>
        <begin position="138"/>
        <end position="156"/>
    </location>
</feature>
<evidence type="ECO:0000256" key="4">
    <source>
        <dbReference type="ARBA" id="ARBA00022989"/>
    </source>
</evidence>
<dbReference type="AlphaFoldDB" id="A0ABD5Z0C9"/>
<keyword evidence="4 6" id="KW-1133">Transmembrane helix</keyword>
<feature type="transmembrane region" description="Helical" evidence="6">
    <location>
        <begin position="105"/>
        <end position="126"/>
    </location>
</feature>
<evidence type="ECO:0000256" key="6">
    <source>
        <dbReference type="SAM" id="Phobius"/>
    </source>
</evidence>
<evidence type="ECO:0000256" key="2">
    <source>
        <dbReference type="ARBA" id="ARBA00022475"/>
    </source>
</evidence>
<feature type="transmembrane region" description="Helical" evidence="6">
    <location>
        <begin position="245"/>
        <end position="263"/>
    </location>
</feature>
<name>A0ABD5Z0C9_9EURY</name>
<evidence type="ECO:0000259" key="7">
    <source>
        <dbReference type="PROSITE" id="PS50850"/>
    </source>
</evidence>
<dbReference type="PRINTS" id="PR01035">
    <property type="entry name" value="TCRTETA"/>
</dbReference>
<evidence type="ECO:0000256" key="3">
    <source>
        <dbReference type="ARBA" id="ARBA00022692"/>
    </source>
</evidence>
<dbReference type="Pfam" id="PF07690">
    <property type="entry name" value="MFS_1"/>
    <property type="match status" value="1"/>
</dbReference>
<feature type="transmembrane region" description="Helical" evidence="6">
    <location>
        <begin position="275"/>
        <end position="298"/>
    </location>
</feature>
<dbReference type="InterPro" id="IPR001958">
    <property type="entry name" value="Tet-R_TetA/multi-R_MdtG-like"/>
</dbReference>
<gene>
    <name evidence="8" type="ORF">ACFQJ9_00115</name>
    <name evidence="9" type="ORF">ACFQJ9_04090</name>
</gene>
<dbReference type="Proteomes" id="UP001596447">
    <property type="component" value="Unassembled WGS sequence"/>
</dbReference>
<feature type="transmembrane region" description="Helical" evidence="6">
    <location>
        <begin position="215"/>
        <end position="239"/>
    </location>
</feature>
<feature type="transmembrane region" description="Helical" evidence="6">
    <location>
        <begin position="162"/>
        <end position="186"/>
    </location>
</feature>
<proteinExistence type="predicted"/>